<evidence type="ECO:0000256" key="9">
    <source>
        <dbReference type="ARBA" id="ARBA00022842"/>
    </source>
</evidence>
<evidence type="ECO:0000256" key="3">
    <source>
        <dbReference type="ARBA" id="ARBA00022679"/>
    </source>
</evidence>
<dbReference type="GO" id="GO:0003899">
    <property type="term" value="F:DNA-directed RNA polymerase activity"/>
    <property type="evidence" value="ECO:0007669"/>
    <property type="project" value="UniProtKB-UniRule"/>
</dbReference>
<dbReference type="RefSeq" id="WP_114186550.1">
    <property type="nucleotide sequence ID" value="NZ_BJYU01000039.1"/>
</dbReference>
<evidence type="ECO:0000313" key="17">
    <source>
        <dbReference type="Proteomes" id="UP000321085"/>
    </source>
</evidence>
<protein>
    <recommendedName>
        <fullName evidence="12 13">DNA primase</fullName>
        <ecNumber evidence="12">2.7.7.101</ecNumber>
    </recommendedName>
</protein>
<dbReference type="SMART" id="SM00493">
    <property type="entry name" value="TOPRIM"/>
    <property type="match status" value="1"/>
</dbReference>
<keyword evidence="9" id="KW-0460">Magnesium</keyword>
<keyword evidence="8 13" id="KW-0862">Zinc</keyword>
<keyword evidence="7" id="KW-0863">Zinc-finger</keyword>
<dbReference type="GO" id="GO:1990077">
    <property type="term" value="C:primosome complex"/>
    <property type="evidence" value="ECO:0007669"/>
    <property type="project" value="UniProtKB-KW"/>
</dbReference>
<evidence type="ECO:0000256" key="2">
    <source>
        <dbReference type="ARBA" id="ARBA00022515"/>
    </source>
</evidence>
<comment type="similarity">
    <text evidence="12 13">Belongs to the DnaG primase family.</text>
</comment>
<dbReference type="Gene3D" id="3.90.580.10">
    <property type="entry name" value="Zinc finger, CHC2-type domain"/>
    <property type="match status" value="1"/>
</dbReference>
<dbReference type="SMART" id="SM00400">
    <property type="entry name" value="ZnF_CHCC"/>
    <property type="match status" value="1"/>
</dbReference>
<comment type="caution">
    <text evidence="12">Lacks conserved residue(s) required for the propagation of feature annotation.</text>
</comment>
<evidence type="ECO:0000256" key="8">
    <source>
        <dbReference type="ARBA" id="ARBA00022833"/>
    </source>
</evidence>
<gene>
    <name evidence="12 16" type="primary">dnaG</name>
    <name evidence="16" type="ORF">MAE02_29570</name>
</gene>
<dbReference type="InterPro" id="IPR034151">
    <property type="entry name" value="TOPRIM_DnaG_bac"/>
</dbReference>
<comment type="caution">
    <text evidence="16">The sequence shown here is derived from an EMBL/GenBank/DDBJ whole genome shotgun (WGS) entry which is preliminary data.</text>
</comment>
<dbReference type="AlphaFoldDB" id="A0A512BTG8"/>
<dbReference type="InterPro" id="IPR050219">
    <property type="entry name" value="DnaG_primase"/>
</dbReference>
<dbReference type="EMBL" id="BJYU01000039">
    <property type="protein sequence ID" value="GEO15261.1"/>
    <property type="molecule type" value="Genomic_DNA"/>
</dbReference>
<dbReference type="GO" id="GO:0008270">
    <property type="term" value="F:zinc ion binding"/>
    <property type="evidence" value="ECO:0007669"/>
    <property type="project" value="UniProtKB-KW"/>
</dbReference>
<keyword evidence="1 12" id="KW-0240">DNA-directed RNA polymerase</keyword>
<dbReference type="Pfam" id="PF08275">
    <property type="entry name" value="DNAG_N"/>
    <property type="match status" value="1"/>
</dbReference>
<dbReference type="SUPFAM" id="SSF56731">
    <property type="entry name" value="DNA primase core"/>
    <property type="match status" value="1"/>
</dbReference>
<dbReference type="InterPro" id="IPR019475">
    <property type="entry name" value="DNA_primase_DnaB-bd"/>
</dbReference>
<dbReference type="SUPFAM" id="SSF57783">
    <property type="entry name" value="Zinc beta-ribbon"/>
    <property type="match status" value="1"/>
</dbReference>
<name>A0A512BTG8_9HYPH</name>
<evidence type="ECO:0000256" key="14">
    <source>
        <dbReference type="SAM" id="MobiDB-lite"/>
    </source>
</evidence>
<dbReference type="GO" id="GO:0006269">
    <property type="term" value="P:DNA replication, synthesis of primer"/>
    <property type="evidence" value="ECO:0007669"/>
    <property type="project" value="UniProtKB-UniRule"/>
</dbReference>
<organism evidence="16 17">
    <name type="scientific">Microvirga aerophila</name>
    <dbReference type="NCBI Taxonomy" id="670291"/>
    <lineage>
        <taxon>Bacteria</taxon>
        <taxon>Pseudomonadati</taxon>
        <taxon>Pseudomonadota</taxon>
        <taxon>Alphaproteobacteria</taxon>
        <taxon>Hyphomicrobiales</taxon>
        <taxon>Methylobacteriaceae</taxon>
        <taxon>Microvirga</taxon>
    </lineage>
</organism>
<dbReference type="InterPro" id="IPR002694">
    <property type="entry name" value="Znf_CHC2"/>
</dbReference>
<evidence type="ECO:0000256" key="7">
    <source>
        <dbReference type="ARBA" id="ARBA00022771"/>
    </source>
</evidence>
<keyword evidence="17" id="KW-1185">Reference proteome</keyword>
<evidence type="ECO:0000313" key="16">
    <source>
        <dbReference type="EMBL" id="GEO15261.1"/>
    </source>
</evidence>
<keyword evidence="4 12" id="KW-0548">Nucleotidyltransferase</keyword>
<keyword evidence="2 12" id="KW-0639">Primosome</keyword>
<evidence type="ECO:0000256" key="13">
    <source>
        <dbReference type="PIRNR" id="PIRNR002811"/>
    </source>
</evidence>
<dbReference type="InterPro" id="IPR006171">
    <property type="entry name" value="TOPRIM_dom"/>
</dbReference>
<dbReference type="EC" id="2.7.7.101" evidence="12"/>
<evidence type="ECO:0000256" key="6">
    <source>
        <dbReference type="ARBA" id="ARBA00022723"/>
    </source>
</evidence>
<dbReference type="Pfam" id="PF01807">
    <property type="entry name" value="Zn_ribbon_DnaG"/>
    <property type="match status" value="1"/>
</dbReference>
<dbReference type="InterPro" id="IPR013264">
    <property type="entry name" value="DNAG_N"/>
</dbReference>
<comment type="cofactor">
    <cofactor evidence="13">
        <name>Zn(2+)</name>
        <dbReference type="ChEBI" id="CHEBI:29105"/>
    </cofactor>
    <text evidence="13">Binds 1 zinc ion per monomer.</text>
</comment>
<feature type="region of interest" description="Disordered" evidence="14">
    <location>
        <begin position="421"/>
        <end position="452"/>
    </location>
</feature>
<dbReference type="PANTHER" id="PTHR30313:SF2">
    <property type="entry name" value="DNA PRIMASE"/>
    <property type="match status" value="1"/>
</dbReference>
<evidence type="ECO:0000259" key="15">
    <source>
        <dbReference type="PROSITE" id="PS50880"/>
    </source>
</evidence>
<proteinExistence type="inferred from homology"/>
<comment type="catalytic activity">
    <reaction evidence="12">
        <text>ssDNA + n NTP = ssDNA/pppN(pN)n-1 hybrid + (n-1) diphosphate.</text>
        <dbReference type="EC" id="2.7.7.101"/>
    </reaction>
</comment>
<dbReference type="Proteomes" id="UP000321085">
    <property type="component" value="Unassembled WGS sequence"/>
</dbReference>
<comment type="function">
    <text evidence="12 13">RNA polymerase that catalyzes the synthesis of short RNA molecules used as primers for DNA polymerase during DNA replication.</text>
</comment>
<dbReference type="FunFam" id="3.90.580.10:FF:000001">
    <property type="entry name" value="DNA primase"/>
    <property type="match status" value="1"/>
</dbReference>
<dbReference type="Gene3D" id="3.90.980.10">
    <property type="entry name" value="DNA primase, catalytic core, N-terminal domain"/>
    <property type="match status" value="1"/>
</dbReference>
<keyword evidence="10 12" id="KW-0238">DNA-binding</keyword>
<sequence length="630" mass="70200">MRYPPQVLEEIRTRLPVSAVVGKRVRLKKAGREWKGLSPFNAEKTPSFYVNDQKQFYHCFSSGKHGDIFTFLMETEGLSFPEAVERLAGEAGVPLPKLSREDRAEEVKRKSLYDVMELAAEFFEASLQGRFGAKARDYLAGRALSRDTQVRFRIGYAPPERFALRDFLAGKDVSIDMMVEAGLLYSGEDVKVPYDRFRDRVMFPICDMRGRVIAFGGRAMSADVSAKYLNSPDTPLFNKGRLLYNYHLARQPAHDRGTVIAVEGYVDVISLSVAGFPNAVAPLGTALTEDQLGLLWRIAEEPILCFDGDKAGRRAAYRALDVALPNLTSGKSLRFAILPEGQDPDDLARSGGPAAIERVIGSARPLVDILWSREMEAGPLDTPERRAGLEQRLRESLGLIRDDTLKRYYREEMETRIAALNPDARGGRFNRQAGGQRRDRRGPAPTLPSSRLSVSPLLARSPLFTGSSLESPREAVILCAFLVHPELLNQHAETLVELEFEGKTSQVLRRMLLDGAASGEPADPGVMQARLERAGLAQPAERLMALVRPGDRWMLDPHADSLRLEDALRQAITLHRRARTLHSELRAAERALAEEDNEANLAWLREVQNQLSSVEGAEADLDNSVVHRDH</sequence>
<keyword evidence="3 12" id="KW-0808">Transferase</keyword>
<dbReference type="PANTHER" id="PTHR30313">
    <property type="entry name" value="DNA PRIMASE"/>
    <property type="match status" value="1"/>
</dbReference>
<dbReference type="NCBIfam" id="TIGR01391">
    <property type="entry name" value="dnaG"/>
    <property type="match status" value="1"/>
</dbReference>
<accession>A0A512BTG8</accession>
<dbReference type="HAMAP" id="MF_00974">
    <property type="entry name" value="DNA_primase_DnaG"/>
    <property type="match status" value="1"/>
</dbReference>
<dbReference type="GO" id="GO:0005737">
    <property type="term" value="C:cytoplasm"/>
    <property type="evidence" value="ECO:0007669"/>
    <property type="project" value="TreeGrafter"/>
</dbReference>
<dbReference type="InterPro" id="IPR037068">
    <property type="entry name" value="DNA_primase_core_N_sf"/>
</dbReference>
<reference evidence="16 17" key="1">
    <citation type="submission" date="2019-07" db="EMBL/GenBank/DDBJ databases">
        <title>Whole genome shotgun sequence of Microvirga aerophila NBRC 106136.</title>
        <authorList>
            <person name="Hosoyama A."/>
            <person name="Uohara A."/>
            <person name="Ohji S."/>
            <person name="Ichikawa N."/>
        </authorList>
    </citation>
    <scope>NUCLEOTIDE SEQUENCE [LARGE SCALE GENOMIC DNA]</scope>
    <source>
        <strain evidence="16 17">NBRC 106136</strain>
    </source>
</reference>
<dbReference type="InterPro" id="IPR036977">
    <property type="entry name" value="DNA_primase_Znf_CHC2"/>
</dbReference>
<dbReference type="GO" id="GO:0000428">
    <property type="term" value="C:DNA-directed RNA polymerase complex"/>
    <property type="evidence" value="ECO:0007669"/>
    <property type="project" value="UniProtKB-KW"/>
</dbReference>
<evidence type="ECO:0000256" key="5">
    <source>
        <dbReference type="ARBA" id="ARBA00022705"/>
    </source>
</evidence>
<dbReference type="FunFam" id="3.90.980.10:FF:000001">
    <property type="entry name" value="DNA primase"/>
    <property type="match status" value="1"/>
</dbReference>
<keyword evidence="5 12" id="KW-0235">DNA replication</keyword>
<dbReference type="CDD" id="cd03364">
    <property type="entry name" value="TOPRIM_DnaG_primases"/>
    <property type="match status" value="1"/>
</dbReference>
<feature type="domain" description="Toprim" evidence="15">
    <location>
        <begin position="257"/>
        <end position="339"/>
    </location>
</feature>
<dbReference type="InterPro" id="IPR030846">
    <property type="entry name" value="DnaG_bac"/>
</dbReference>
<comment type="subunit">
    <text evidence="12">Monomer. Interacts with DnaB.</text>
</comment>
<evidence type="ECO:0000256" key="4">
    <source>
        <dbReference type="ARBA" id="ARBA00022695"/>
    </source>
</evidence>
<dbReference type="GO" id="GO:0003677">
    <property type="term" value="F:DNA binding"/>
    <property type="evidence" value="ECO:0007669"/>
    <property type="project" value="UniProtKB-KW"/>
</dbReference>
<dbReference type="Gene3D" id="3.40.1360.10">
    <property type="match status" value="1"/>
</dbReference>
<keyword evidence="6 13" id="KW-0479">Metal-binding</keyword>
<keyword evidence="11 12" id="KW-0804">Transcription</keyword>
<feature type="compositionally biased region" description="Low complexity" evidence="14">
    <location>
        <begin position="443"/>
        <end position="452"/>
    </location>
</feature>
<evidence type="ECO:0000256" key="12">
    <source>
        <dbReference type="HAMAP-Rule" id="MF_00974"/>
    </source>
</evidence>
<evidence type="ECO:0000256" key="10">
    <source>
        <dbReference type="ARBA" id="ARBA00023125"/>
    </source>
</evidence>
<dbReference type="OrthoDB" id="9803773at2"/>
<dbReference type="Pfam" id="PF13662">
    <property type="entry name" value="Toprim_4"/>
    <property type="match status" value="1"/>
</dbReference>
<evidence type="ECO:0000256" key="1">
    <source>
        <dbReference type="ARBA" id="ARBA00022478"/>
    </source>
</evidence>
<dbReference type="Pfam" id="PF10410">
    <property type="entry name" value="DnaB_bind"/>
    <property type="match status" value="1"/>
</dbReference>
<dbReference type="FunFam" id="3.40.1360.10:FF:000002">
    <property type="entry name" value="DNA primase"/>
    <property type="match status" value="1"/>
</dbReference>
<dbReference type="InterPro" id="IPR006295">
    <property type="entry name" value="DNA_primase_DnaG"/>
</dbReference>
<evidence type="ECO:0000256" key="11">
    <source>
        <dbReference type="ARBA" id="ARBA00023163"/>
    </source>
</evidence>
<dbReference type="PIRSF" id="PIRSF002811">
    <property type="entry name" value="DnaG"/>
    <property type="match status" value="1"/>
</dbReference>
<dbReference type="PROSITE" id="PS50880">
    <property type="entry name" value="TOPRIM"/>
    <property type="match status" value="1"/>
</dbReference>